<reference evidence="2" key="1">
    <citation type="journal article" date="2023" name="BMC Genomics">
        <title>Chromosome-level genome assemblies of Cutaneotrichosporon spp. (Trichosporonales, Basidiomycota) reveal imbalanced evolution between nucleotide sequences and chromosome synteny.</title>
        <authorList>
            <person name="Kobayashi Y."/>
            <person name="Kayamori A."/>
            <person name="Aoki K."/>
            <person name="Shiwa Y."/>
            <person name="Matsutani M."/>
            <person name="Fujita N."/>
            <person name="Sugita T."/>
            <person name="Iwasaki W."/>
            <person name="Tanaka N."/>
            <person name="Takashima M."/>
        </authorList>
    </citation>
    <scope>NUCLEOTIDE SEQUENCE</scope>
    <source>
        <strain evidence="2">HIS016</strain>
    </source>
</reference>
<proteinExistence type="predicted"/>
<reference evidence="2" key="2">
    <citation type="submission" date="2023-06" db="EMBL/GenBank/DDBJ databases">
        <authorList>
            <person name="Kobayashi Y."/>
            <person name="Kayamori A."/>
            <person name="Aoki K."/>
            <person name="Shiwa Y."/>
            <person name="Fujita N."/>
            <person name="Sugita T."/>
            <person name="Iwasaki W."/>
            <person name="Tanaka N."/>
            <person name="Takashima M."/>
        </authorList>
    </citation>
    <scope>NUCLEOTIDE SEQUENCE</scope>
    <source>
        <strain evidence="2">HIS016</strain>
    </source>
</reference>
<organism evidence="2 3">
    <name type="scientific">Cutaneotrichosporon spelunceum</name>
    <dbReference type="NCBI Taxonomy" id="1672016"/>
    <lineage>
        <taxon>Eukaryota</taxon>
        <taxon>Fungi</taxon>
        <taxon>Dikarya</taxon>
        <taxon>Basidiomycota</taxon>
        <taxon>Agaricomycotina</taxon>
        <taxon>Tremellomycetes</taxon>
        <taxon>Trichosporonales</taxon>
        <taxon>Trichosporonaceae</taxon>
        <taxon>Cutaneotrichosporon</taxon>
    </lineage>
</organism>
<evidence type="ECO:0000313" key="2">
    <source>
        <dbReference type="EMBL" id="GMK56983.1"/>
    </source>
</evidence>
<dbReference type="InterPro" id="IPR011611">
    <property type="entry name" value="PfkB_dom"/>
</dbReference>
<dbReference type="AlphaFoldDB" id="A0AAD3TUA5"/>
<dbReference type="EMBL" id="BTCM01000003">
    <property type="protein sequence ID" value="GMK56983.1"/>
    <property type="molecule type" value="Genomic_DNA"/>
</dbReference>
<gene>
    <name evidence="2" type="ORF">CspeluHIS016_0308230</name>
</gene>
<dbReference type="Gene3D" id="3.40.1190.20">
    <property type="match status" value="1"/>
</dbReference>
<dbReference type="SUPFAM" id="SSF53613">
    <property type="entry name" value="Ribokinase-like"/>
    <property type="match status" value="1"/>
</dbReference>
<feature type="domain" description="Carbohydrate kinase PfkB" evidence="1">
    <location>
        <begin position="179"/>
        <end position="298"/>
    </location>
</feature>
<evidence type="ECO:0000259" key="1">
    <source>
        <dbReference type="Pfam" id="PF00294"/>
    </source>
</evidence>
<name>A0AAD3TUA5_9TREE</name>
<comment type="caution">
    <text evidence="2">The sequence shown here is derived from an EMBL/GenBank/DDBJ whole genome shotgun (WGS) entry which is preliminary data.</text>
</comment>
<dbReference type="Pfam" id="PF00294">
    <property type="entry name" value="PfkB"/>
    <property type="match status" value="1"/>
</dbReference>
<dbReference type="PANTHER" id="PTHR47098">
    <property type="entry name" value="PROTEIN MAK32"/>
    <property type="match status" value="1"/>
</dbReference>
<dbReference type="InterPro" id="IPR029056">
    <property type="entry name" value="Ribokinase-like"/>
</dbReference>
<dbReference type="Proteomes" id="UP001222932">
    <property type="component" value="Unassembled WGS sequence"/>
</dbReference>
<evidence type="ECO:0000313" key="3">
    <source>
        <dbReference type="Proteomes" id="UP001222932"/>
    </source>
</evidence>
<accession>A0AAD3TUA5</accession>
<keyword evidence="3" id="KW-1185">Reference proteome</keyword>
<protein>
    <recommendedName>
        <fullName evidence="1">Carbohydrate kinase PfkB domain-containing protein</fullName>
    </recommendedName>
</protein>
<dbReference type="PANTHER" id="PTHR47098:SF2">
    <property type="entry name" value="PROTEIN MAK32"/>
    <property type="match status" value="1"/>
</dbReference>
<sequence>MFDPSTPLSGRVATLGMLIIDHFAVHDAGGREVPADEPILGGGGLYATVAARQFLPPSNVGFIADVGPDFPPAFRQQLEGLGGMVYFRARDVTTRALNIYSGARIGEGTQSFRYLVPRRQIWPHDYRAPCPVGNVKWLHVVCDTQRAASILDEAEALRAEGWDGRMAWEPLVRTDADVVEYATLAARFDVFSPNHLELQTILGRDDGVETNASAFHVRCPTPIVVRSGADGAYAFSSDWKGWVPAFWKAEEEAHIVDVTGGGNAFMGGLLAGLLLTEDMRAACIYGATAASFAIEQRGIPRFSKEGELELWNGVEAWARLKEMAWRTDLLEQSSG</sequence>